<proteinExistence type="predicted"/>
<keyword evidence="3" id="KW-1185">Reference proteome</keyword>
<evidence type="ECO:0000313" key="2">
    <source>
        <dbReference type="EMBL" id="VUX66621.1"/>
    </source>
</evidence>
<dbReference type="InterPro" id="IPR001387">
    <property type="entry name" value="Cro/C1-type_HTH"/>
</dbReference>
<feature type="domain" description="HTH cro/C1-type" evidence="1">
    <location>
        <begin position="20"/>
        <end position="61"/>
    </location>
</feature>
<organism evidence="2 3">
    <name type="scientific">Blautia wexlerae</name>
    <dbReference type="NCBI Taxonomy" id="418240"/>
    <lineage>
        <taxon>Bacteria</taxon>
        <taxon>Bacillati</taxon>
        <taxon>Bacillota</taxon>
        <taxon>Clostridia</taxon>
        <taxon>Lachnospirales</taxon>
        <taxon>Lachnospiraceae</taxon>
        <taxon>Blautia</taxon>
    </lineage>
</organism>
<evidence type="ECO:0000313" key="3">
    <source>
        <dbReference type="Proteomes" id="UP000366766"/>
    </source>
</evidence>
<dbReference type="Gene3D" id="1.10.260.40">
    <property type="entry name" value="lambda repressor-like DNA-binding domains"/>
    <property type="match status" value="1"/>
</dbReference>
<reference evidence="2 3" key="1">
    <citation type="submission" date="2019-07" db="EMBL/GenBank/DDBJ databases">
        <authorList>
            <person name="Chang H.-W."/>
            <person name="Raman A."/>
            <person name="Venkatesh S."/>
            <person name="Gehrig J."/>
        </authorList>
    </citation>
    <scope>NUCLEOTIDE SEQUENCE [LARGE SCALE GENOMIC DNA]</scope>
    <source>
        <strain evidence="2">Blautia_wexlerae_LFYP_14</strain>
    </source>
</reference>
<dbReference type="GO" id="GO:0003677">
    <property type="term" value="F:DNA binding"/>
    <property type="evidence" value="ECO:0007669"/>
    <property type="project" value="InterPro"/>
</dbReference>
<dbReference type="SMART" id="SM00530">
    <property type="entry name" value="HTH_XRE"/>
    <property type="match status" value="1"/>
</dbReference>
<dbReference type="Pfam" id="PF13443">
    <property type="entry name" value="HTH_26"/>
    <property type="match status" value="1"/>
</dbReference>
<dbReference type="RefSeq" id="WP_118593249.1">
    <property type="nucleotide sequence ID" value="NZ_CABHOF010000072.1"/>
</dbReference>
<sequence length="66" mass="7025">MKANRRKLELAMAKACMNTSDLQKAAGMPRPTVNSVIGGRSSRPGTIGRIAKALGVDVTEIIDDIE</sequence>
<name>A0A564WVZ1_9FIRM</name>
<gene>
    <name evidence="2" type="ORF">BWLFYP14_02897</name>
</gene>
<dbReference type="PROSITE" id="PS50943">
    <property type="entry name" value="HTH_CROC1"/>
    <property type="match status" value="1"/>
</dbReference>
<dbReference type="CDD" id="cd00093">
    <property type="entry name" value="HTH_XRE"/>
    <property type="match status" value="1"/>
</dbReference>
<evidence type="ECO:0000259" key="1">
    <source>
        <dbReference type="PROSITE" id="PS50943"/>
    </source>
</evidence>
<protein>
    <recommendedName>
        <fullName evidence="1">HTH cro/C1-type domain-containing protein</fullName>
    </recommendedName>
</protein>
<dbReference type="InterPro" id="IPR010982">
    <property type="entry name" value="Lambda_DNA-bd_dom_sf"/>
</dbReference>
<accession>A0A564WVZ1</accession>
<dbReference type="AlphaFoldDB" id="A0A564WVZ1"/>
<dbReference type="SUPFAM" id="SSF47413">
    <property type="entry name" value="lambda repressor-like DNA-binding domains"/>
    <property type="match status" value="1"/>
</dbReference>
<dbReference type="EMBL" id="CABHOF010000072">
    <property type="protein sequence ID" value="VUX66621.1"/>
    <property type="molecule type" value="Genomic_DNA"/>
</dbReference>
<dbReference type="Proteomes" id="UP000366766">
    <property type="component" value="Unassembled WGS sequence"/>
</dbReference>